<evidence type="ECO:0000256" key="3">
    <source>
        <dbReference type="SAM" id="MobiDB-lite"/>
    </source>
</evidence>
<protein>
    <recommendedName>
        <fullName evidence="2">Deoxyguanosinetriphosphate triphosphohydrolase-like protein</fullName>
    </recommendedName>
</protein>
<dbReference type="InterPro" id="IPR003607">
    <property type="entry name" value="HD/PDEase_dom"/>
</dbReference>
<dbReference type="InterPro" id="IPR023023">
    <property type="entry name" value="dNTPase_2"/>
</dbReference>
<evidence type="ECO:0000313" key="5">
    <source>
        <dbReference type="EMBL" id="MUH71744.1"/>
    </source>
</evidence>
<keyword evidence="6" id="KW-1185">Reference proteome</keyword>
<feature type="region of interest" description="Disordered" evidence="3">
    <location>
        <begin position="1"/>
        <end position="25"/>
    </location>
</feature>
<feature type="domain" description="HD" evidence="4">
    <location>
        <begin position="56"/>
        <end position="255"/>
    </location>
</feature>
<name>A0A6N8F6I2_9GAMM</name>
<dbReference type="NCBIfam" id="TIGR01353">
    <property type="entry name" value="dGTP_triPase"/>
    <property type="match status" value="1"/>
</dbReference>
<sequence>MELSQRRSNLSTKRPNDHREPYQRDKARILHSAAFRRLQAKTQILGVGQDDFYRTRLTHSLEVAQIGTGLLAQLKQSHQVINNPIFQKLLPPDSLIESLCLAHDIGHPPFGHGGEVALNYMMHNFGGFEANGQTLRIVSKLEPYTESHGMDLTRRTFLGLIKYPQFIRENPKYIASQTNHEFINAKQWKPTKGLFEVDKDVYSWVMETATANDAKLFTSAVSEDNQSNTPYTKSKTNYKSFDASIMELADDIAYAVHDLEDAIVLNNVTESVWRSQVLVSFKALDNKWAKTHSEQLTVMLFSSKHFERKNAIGALVNHLITNIAITEQHSGFEHPILRYNVKLESSAESVLNLLKDFVYQNVILSAPLQQAEFRGQQMLVSLFKAIQSDPFRLLPTDLSLVYQSTGSLDLQNRLICDFLANMSDVQATRLYNTMFVG</sequence>
<dbReference type="PROSITE" id="PS51831">
    <property type="entry name" value="HD"/>
    <property type="match status" value="1"/>
</dbReference>
<dbReference type="CDD" id="cd00077">
    <property type="entry name" value="HDc"/>
    <property type="match status" value="1"/>
</dbReference>
<dbReference type="Pfam" id="PF13286">
    <property type="entry name" value="HD_assoc"/>
    <property type="match status" value="1"/>
</dbReference>
<dbReference type="GO" id="GO:0008832">
    <property type="term" value="F:dGTPase activity"/>
    <property type="evidence" value="ECO:0007669"/>
    <property type="project" value="TreeGrafter"/>
</dbReference>
<feature type="compositionally biased region" description="Polar residues" evidence="3">
    <location>
        <begin position="1"/>
        <end position="13"/>
    </location>
</feature>
<dbReference type="PANTHER" id="PTHR11373">
    <property type="entry name" value="DEOXYNUCLEOSIDE TRIPHOSPHATE TRIPHOSPHOHYDROLASE"/>
    <property type="match status" value="1"/>
</dbReference>
<dbReference type="Pfam" id="PF01966">
    <property type="entry name" value="HD"/>
    <property type="match status" value="1"/>
</dbReference>
<keyword evidence="1 2" id="KW-0378">Hydrolase</keyword>
<dbReference type="InterPro" id="IPR050135">
    <property type="entry name" value="dGTPase-like"/>
</dbReference>
<dbReference type="OrthoDB" id="9803619at2"/>
<dbReference type="SMART" id="SM00471">
    <property type="entry name" value="HDc"/>
    <property type="match status" value="1"/>
</dbReference>
<evidence type="ECO:0000256" key="1">
    <source>
        <dbReference type="ARBA" id="ARBA00022801"/>
    </source>
</evidence>
<dbReference type="NCBIfam" id="NF041026">
    <property type="entry name" value="antiphage_dGTPase"/>
    <property type="match status" value="1"/>
</dbReference>
<evidence type="ECO:0000256" key="2">
    <source>
        <dbReference type="HAMAP-Rule" id="MF_01212"/>
    </source>
</evidence>
<comment type="caution">
    <text evidence="5">The sequence shown here is derived from an EMBL/GenBank/DDBJ whole genome shotgun (WGS) entry which is preliminary data.</text>
</comment>
<dbReference type="RefSeq" id="WP_155694790.1">
    <property type="nucleotide sequence ID" value="NZ_WOCD01000002.1"/>
</dbReference>
<dbReference type="AlphaFoldDB" id="A0A6N8F6I2"/>
<dbReference type="HAMAP" id="MF_01212">
    <property type="entry name" value="dGTPase_type2"/>
    <property type="match status" value="1"/>
</dbReference>
<organism evidence="5 6">
    <name type="scientific">Psychrosphaera haliotis</name>
    <dbReference type="NCBI Taxonomy" id="555083"/>
    <lineage>
        <taxon>Bacteria</taxon>
        <taxon>Pseudomonadati</taxon>
        <taxon>Pseudomonadota</taxon>
        <taxon>Gammaproteobacteria</taxon>
        <taxon>Alteromonadales</taxon>
        <taxon>Pseudoalteromonadaceae</taxon>
        <taxon>Psychrosphaera</taxon>
    </lineage>
</organism>
<accession>A0A6N8F6I2</accession>
<dbReference type="InterPro" id="IPR006261">
    <property type="entry name" value="dGTPase"/>
</dbReference>
<dbReference type="InterPro" id="IPR026875">
    <property type="entry name" value="PHydrolase_assoc_dom"/>
</dbReference>
<dbReference type="SUPFAM" id="SSF109604">
    <property type="entry name" value="HD-domain/PDEase-like"/>
    <property type="match status" value="1"/>
</dbReference>
<gene>
    <name evidence="5" type="primary">dgt</name>
    <name evidence="5" type="ORF">GNP35_04160</name>
</gene>
<dbReference type="EMBL" id="WOCD01000002">
    <property type="protein sequence ID" value="MUH71744.1"/>
    <property type="molecule type" value="Genomic_DNA"/>
</dbReference>
<comment type="similarity">
    <text evidence="2">Belongs to the dGTPase family. Type 2 subfamily.</text>
</comment>
<dbReference type="GO" id="GO:0006203">
    <property type="term" value="P:dGTP catabolic process"/>
    <property type="evidence" value="ECO:0007669"/>
    <property type="project" value="TreeGrafter"/>
</dbReference>
<dbReference type="Gene3D" id="1.10.3210.10">
    <property type="entry name" value="Hypothetical protein af1432"/>
    <property type="match status" value="1"/>
</dbReference>
<reference evidence="5 6" key="1">
    <citation type="submission" date="2019-11" db="EMBL/GenBank/DDBJ databases">
        <title>P. haliotis isolates from Z. marina roots.</title>
        <authorList>
            <person name="Cohen M."/>
            <person name="Jospin G."/>
            <person name="Eisen J.A."/>
            <person name="Coil D.A."/>
        </authorList>
    </citation>
    <scope>NUCLEOTIDE SEQUENCE [LARGE SCALE GENOMIC DNA]</scope>
    <source>
        <strain evidence="5 6">UCD-MCMsp1aY</strain>
    </source>
</reference>
<dbReference type="NCBIfam" id="NF003701">
    <property type="entry name" value="PRK05318.1"/>
    <property type="match status" value="1"/>
</dbReference>
<proteinExistence type="inferred from homology"/>
<dbReference type="InterPro" id="IPR006674">
    <property type="entry name" value="HD_domain"/>
</dbReference>
<feature type="compositionally biased region" description="Basic and acidic residues" evidence="3">
    <location>
        <begin position="14"/>
        <end position="25"/>
    </location>
</feature>
<dbReference type="PANTHER" id="PTHR11373:SF40">
    <property type="entry name" value="DEOXYGUANOSINETRIPHOSPHATE TRIPHOSPHOHYDROLASE-LIKE PROTEIN 2"/>
    <property type="match status" value="1"/>
</dbReference>
<dbReference type="Proteomes" id="UP000439994">
    <property type="component" value="Unassembled WGS sequence"/>
</dbReference>
<evidence type="ECO:0000313" key="6">
    <source>
        <dbReference type="Proteomes" id="UP000439994"/>
    </source>
</evidence>
<evidence type="ECO:0000259" key="4">
    <source>
        <dbReference type="PROSITE" id="PS51831"/>
    </source>
</evidence>